<proteinExistence type="inferred from homology"/>
<evidence type="ECO:0000256" key="1">
    <source>
        <dbReference type="ARBA" id="ARBA00006484"/>
    </source>
</evidence>
<gene>
    <name evidence="4" type="ORF">UFOPK3495_01540</name>
</gene>
<comment type="similarity">
    <text evidence="1">Belongs to the short-chain dehydrogenases/reductases (SDR) family.</text>
</comment>
<evidence type="ECO:0000256" key="3">
    <source>
        <dbReference type="SAM" id="MobiDB-lite"/>
    </source>
</evidence>
<dbReference type="InterPro" id="IPR036291">
    <property type="entry name" value="NAD(P)-bd_dom_sf"/>
</dbReference>
<sequence>MTSLFSAESTADEVLEGVDLSGQRFLVTGVSAGLGVETTRTLLAHGASVVGTARDLAKAERALKSVREAVLPGASLEVVEVDLASLSSVRHGADALLSRGDMFDVVIANAGVMACPLGTTEDGFETQFGTNHLGHFVFVNRIVPLIKSPGRIVLLSSAGHRRSDVDLVDPGFANTEYEAFLAYGRSKTANVLYGVALDDRLREKMIRATALHPGGISTELGRHLTPETIAAMRASAAPTSGSKPSQPQRKNVPQGAATTVWAACVASPEDIGAQFLEDCSVAEINDSGSSGGVKSYALDLAHADELWTLSEQMVKETFTFGR</sequence>
<reference evidence="4" key="1">
    <citation type="submission" date="2020-05" db="EMBL/GenBank/DDBJ databases">
        <authorList>
            <person name="Chiriac C."/>
            <person name="Salcher M."/>
            <person name="Ghai R."/>
            <person name="Kavagutti S V."/>
        </authorList>
    </citation>
    <scope>NUCLEOTIDE SEQUENCE</scope>
</reference>
<evidence type="ECO:0000313" key="4">
    <source>
        <dbReference type="EMBL" id="CAB4910274.1"/>
    </source>
</evidence>
<organism evidence="4">
    <name type="scientific">freshwater metagenome</name>
    <dbReference type="NCBI Taxonomy" id="449393"/>
    <lineage>
        <taxon>unclassified sequences</taxon>
        <taxon>metagenomes</taxon>
        <taxon>ecological metagenomes</taxon>
    </lineage>
</organism>
<feature type="region of interest" description="Disordered" evidence="3">
    <location>
        <begin position="233"/>
        <end position="254"/>
    </location>
</feature>
<dbReference type="PANTHER" id="PTHR24320">
    <property type="entry name" value="RETINOL DEHYDROGENASE"/>
    <property type="match status" value="1"/>
</dbReference>
<protein>
    <submittedName>
        <fullName evidence="4">Unannotated protein</fullName>
    </submittedName>
</protein>
<dbReference type="GO" id="GO:0016491">
    <property type="term" value="F:oxidoreductase activity"/>
    <property type="evidence" value="ECO:0007669"/>
    <property type="project" value="UniProtKB-KW"/>
</dbReference>
<dbReference type="EMBL" id="CAFBMC010000115">
    <property type="protein sequence ID" value="CAB4910274.1"/>
    <property type="molecule type" value="Genomic_DNA"/>
</dbReference>
<dbReference type="PRINTS" id="PR00081">
    <property type="entry name" value="GDHRDH"/>
</dbReference>
<evidence type="ECO:0000256" key="2">
    <source>
        <dbReference type="ARBA" id="ARBA00023002"/>
    </source>
</evidence>
<dbReference type="AlphaFoldDB" id="A0A6J7GSU6"/>
<feature type="compositionally biased region" description="Polar residues" evidence="3">
    <location>
        <begin position="237"/>
        <end position="251"/>
    </location>
</feature>
<dbReference type="SUPFAM" id="SSF51735">
    <property type="entry name" value="NAD(P)-binding Rossmann-fold domains"/>
    <property type="match status" value="1"/>
</dbReference>
<name>A0A6J7GSU6_9ZZZZ</name>
<dbReference type="InterPro" id="IPR002347">
    <property type="entry name" value="SDR_fam"/>
</dbReference>
<accession>A0A6J7GSU6</accession>
<dbReference type="PANTHER" id="PTHR24320:SF272">
    <property type="entry name" value="NAD(P)-BINDING ROSSMANN-FOLD SUPERFAMILY PROTEIN"/>
    <property type="match status" value="1"/>
</dbReference>
<dbReference type="Gene3D" id="3.40.50.720">
    <property type="entry name" value="NAD(P)-binding Rossmann-like Domain"/>
    <property type="match status" value="1"/>
</dbReference>
<keyword evidence="2" id="KW-0560">Oxidoreductase</keyword>
<dbReference type="Pfam" id="PF00106">
    <property type="entry name" value="adh_short"/>
    <property type="match status" value="1"/>
</dbReference>